<dbReference type="SUPFAM" id="SSF55785">
    <property type="entry name" value="PYP-like sensor domain (PAS domain)"/>
    <property type="match status" value="1"/>
</dbReference>
<dbReference type="SMART" id="SM00091">
    <property type="entry name" value="PAS"/>
    <property type="match status" value="1"/>
</dbReference>
<organism evidence="5 6">
    <name type="scientific">Sporomusa silvacetica DSM 10669</name>
    <dbReference type="NCBI Taxonomy" id="1123289"/>
    <lineage>
        <taxon>Bacteria</taxon>
        <taxon>Bacillati</taxon>
        <taxon>Bacillota</taxon>
        <taxon>Negativicutes</taxon>
        <taxon>Selenomonadales</taxon>
        <taxon>Sporomusaceae</taxon>
        <taxon>Sporomusa</taxon>
    </lineage>
</organism>
<dbReference type="Proteomes" id="UP000216752">
    <property type="component" value="Chromosome"/>
</dbReference>
<dbReference type="InterPro" id="IPR052163">
    <property type="entry name" value="DGC-Regulatory_Protein"/>
</dbReference>
<reference evidence="5" key="1">
    <citation type="submission" date="2024-05" db="EMBL/GenBank/DDBJ databases">
        <title>Isolation and characterization of Sporomusa carbonis sp. nov., a carboxydotrophic hydrogenogen in the genus of Sporomusa isolated from a charcoal burning pile.</title>
        <authorList>
            <person name="Boeer T."/>
            <person name="Rosenbaum F."/>
            <person name="Eysell L."/>
            <person name="Mueller V."/>
            <person name="Daniel R."/>
            <person name="Poehlein A."/>
        </authorList>
    </citation>
    <scope>NUCLEOTIDE SEQUENCE [LARGE SCALE GENOMIC DNA]</scope>
    <source>
        <strain evidence="5">DSM 10669</strain>
    </source>
</reference>
<dbReference type="PANTHER" id="PTHR46663:SF4">
    <property type="entry name" value="DIGUANYLATE CYCLASE DGCT-RELATED"/>
    <property type="match status" value="1"/>
</dbReference>
<keyword evidence="1" id="KW-0175">Coiled coil</keyword>
<dbReference type="InterPro" id="IPR029787">
    <property type="entry name" value="Nucleotide_cyclase"/>
</dbReference>
<evidence type="ECO:0000259" key="3">
    <source>
        <dbReference type="PROSITE" id="PS50113"/>
    </source>
</evidence>
<feature type="domain" description="GGDEF" evidence="4">
    <location>
        <begin position="196"/>
        <end position="328"/>
    </location>
</feature>
<proteinExistence type="predicted"/>
<dbReference type="EMBL" id="CP155573">
    <property type="protein sequence ID" value="XFO68735.1"/>
    <property type="molecule type" value="Genomic_DNA"/>
</dbReference>
<dbReference type="InterPro" id="IPR000160">
    <property type="entry name" value="GGDEF_dom"/>
</dbReference>
<dbReference type="Pfam" id="PF00990">
    <property type="entry name" value="GGDEF"/>
    <property type="match status" value="1"/>
</dbReference>
<dbReference type="CDD" id="cd01949">
    <property type="entry name" value="GGDEF"/>
    <property type="match status" value="1"/>
</dbReference>
<dbReference type="SUPFAM" id="SSF55073">
    <property type="entry name" value="Nucleotide cyclase"/>
    <property type="match status" value="1"/>
</dbReference>
<dbReference type="SMART" id="SM00086">
    <property type="entry name" value="PAC"/>
    <property type="match status" value="1"/>
</dbReference>
<dbReference type="InterPro" id="IPR013767">
    <property type="entry name" value="PAS_fold"/>
</dbReference>
<evidence type="ECO:0000313" key="6">
    <source>
        <dbReference type="Proteomes" id="UP000216752"/>
    </source>
</evidence>
<dbReference type="SMART" id="SM00267">
    <property type="entry name" value="GGDEF"/>
    <property type="match status" value="1"/>
</dbReference>
<evidence type="ECO:0000256" key="1">
    <source>
        <dbReference type="SAM" id="Coils"/>
    </source>
</evidence>
<dbReference type="Gene3D" id="3.30.70.270">
    <property type="match status" value="1"/>
</dbReference>
<protein>
    <recommendedName>
        <fullName evidence="7">Diguanylate cyclase</fullName>
    </recommendedName>
</protein>
<evidence type="ECO:0000313" key="5">
    <source>
        <dbReference type="EMBL" id="XFO68735.1"/>
    </source>
</evidence>
<sequence length="328" mass="37344">MKPDDETLESREINELRETVKQLQHIKEKLQRSEERYRFLTEHSVDAIWRLDDQLRFVYVSSAAKNLLGYQPEEIVGRHLFEILVQESIDTVSQGYASRKALQEAGQRWGSSTYTVEVIHKEGHPIWMEVTVNPIFGTGNQLIGYNGITRDISVRRRDEEVIHQYAFRDPLTNLPNRRSFEEELGRVIDQHKDFNKSFAVMFLDVDGLKKVNDAYGHSIGDALLQVVADRVCHVMRKQDFIARLAGDEFVAILPGIGDNSAIDLLATRLVESFYQTILIGAHKVRIGVSIGISFFPEDADSVNTLISYADQAMYEAKKNGGSKYVCYG</sequence>
<dbReference type="PANTHER" id="PTHR46663">
    <property type="entry name" value="DIGUANYLATE CYCLASE DGCT-RELATED"/>
    <property type="match status" value="1"/>
</dbReference>
<gene>
    <name evidence="5" type="ORF">SPSIL_049580</name>
</gene>
<dbReference type="Gene3D" id="3.30.450.20">
    <property type="entry name" value="PAS domain"/>
    <property type="match status" value="1"/>
</dbReference>
<dbReference type="RefSeq" id="WP_094606413.1">
    <property type="nucleotide sequence ID" value="NZ_CP155573.1"/>
</dbReference>
<dbReference type="InterPro" id="IPR000014">
    <property type="entry name" value="PAS"/>
</dbReference>
<dbReference type="InterPro" id="IPR001610">
    <property type="entry name" value="PAC"/>
</dbReference>
<keyword evidence="6" id="KW-1185">Reference proteome</keyword>
<dbReference type="PROSITE" id="PS50887">
    <property type="entry name" value="GGDEF"/>
    <property type="match status" value="1"/>
</dbReference>
<feature type="coiled-coil region" evidence="1">
    <location>
        <begin position="13"/>
        <end position="43"/>
    </location>
</feature>
<dbReference type="Pfam" id="PF00989">
    <property type="entry name" value="PAS"/>
    <property type="match status" value="1"/>
</dbReference>
<accession>A0ABZ3ISW4</accession>
<evidence type="ECO:0000259" key="2">
    <source>
        <dbReference type="PROSITE" id="PS50112"/>
    </source>
</evidence>
<dbReference type="CDD" id="cd00130">
    <property type="entry name" value="PAS"/>
    <property type="match status" value="1"/>
</dbReference>
<dbReference type="InterPro" id="IPR035965">
    <property type="entry name" value="PAS-like_dom_sf"/>
</dbReference>
<evidence type="ECO:0008006" key="7">
    <source>
        <dbReference type="Google" id="ProtNLM"/>
    </source>
</evidence>
<dbReference type="InterPro" id="IPR043128">
    <property type="entry name" value="Rev_trsase/Diguanyl_cyclase"/>
</dbReference>
<dbReference type="InterPro" id="IPR000700">
    <property type="entry name" value="PAS-assoc_C"/>
</dbReference>
<feature type="domain" description="PAC" evidence="3">
    <location>
        <begin position="112"/>
        <end position="164"/>
    </location>
</feature>
<name>A0ABZ3ISW4_9FIRM</name>
<dbReference type="NCBIfam" id="TIGR00254">
    <property type="entry name" value="GGDEF"/>
    <property type="match status" value="1"/>
</dbReference>
<dbReference type="PROSITE" id="PS50113">
    <property type="entry name" value="PAC"/>
    <property type="match status" value="1"/>
</dbReference>
<feature type="domain" description="PAS" evidence="2">
    <location>
        <begin position="33"/>
        <end position="105"/>
    </location>
</feature>
<dbReference type="NCBIfam" id="TIGR00229">
    <property type="entry name" value="sensory_box"/>
    <property type="match status" value="1"/>
</dbReference>
<evidence type="ECO:0000259" key="4">
    <source>
        <dbReference type="PROSITE" id="PS50887"/>
    </source>
</evidence>
<dbReference type="PROSITE" id="PS50112">
    <property type="entry name" value="PAS"/>
    <property type="match status" value="1"/>
</dbReference>